<evidence type="ECO:0000313" key="3">
    <source>
        <dbReference type="Proteomes" id="UP001524547"/>
    </source>
</evidence>
<keyword evidence="3" id="KW-1185">Reference proteome</keyword>
<protein>
    <submittedName>
        <fullName evidence="2">Uncharacterized protein</fullName>
    </submittedName>
</protein>
<reference evidence="2 3" key="1">
    <citation type="submission" date="2022-06" db="EMBL/GenBank/DDBJ databases">
        <title>Rhizosaccharibacter gen. nov. sp. nov. KSS12, endophytic bacteria isolated from sugarcane.</title>
        <authorList>
            <person name="Pitiwittayakul N."/>
        </authorList>
    </citation>
    <scope>NUCLEOTIDE SEQUENCE [LARGE SCALE GENOMIC DNA]</scope>
    <source>
        <strain evidence="2 3">KSS12</strain>
    </source>
</reference>
<evidence type="ECO:0000256" key="1">
    <source>
        <dbReference type="SAM" id="Phobius"/>
    </source>
</evidence>
<dbReference type="Proteomes" id="UP001524547">
    <property type="component" value="Unassembled WGS sequence"/>
</dbReference>
<feature type="transmembrane region" description="Helical" evidence="1">
    <location>
        <begin position="72"/>
        <end position="90"/>
    </location>
</feature>
<gene>
    <name evidence="2" type="ORF">NFI88_08280</name>
</gene>
<name>A0ABT1VWX9_9PROT</name>
<comment type="caution">
    <text evidence="2">The sequence shown here is derived from an EMBL/GenBank/DDBJ whole genome shotgun (WGS) entry which is preliminary data.</text>
</comment>
<keyword evidence="1" id="KW-0812">Transmembrane</keyword>
<organism evidence="2 3">
    <name type="scientific">Rhizosaccharibacter radicis</name>
    <dbReference type="NCBI Taxonomy" id="2782605"/>
    <lineage>
        <taxon>Bacteria</taxon>
        <taxon>Pseudomonadati</taxon>
        <taxon>Pseudomonadota</taxon>
        <taxon>Alphaproteobacteria</taxon>
        <taxon>Acetobacterales</taxon>
        <taxon>Acetobacteraceae</taxon>
        <taxon>Rhizosaccharibacter</taxon>
    </lineage>
</organism>
<sequence>MRPFVQRVATGVTAAGLVVGFALAVLAPGLPLGSWIQRMEPHALPAMHGLFASAGGESAWHLLALPWLVRPAWLLPTAIGLVGGGFALTLKPR</sequence>
<proteinExistence type="predicted"/>
<keyword evidence="1" id="KW-1133">Transmembrane helix</keyword>
<dbReference type="EMBL" id="JAMZEJ010000004">
    <property type="protein sequence ID" value="MCQ8240832.1"/>
    <property type="molecule type" value="Genomic_DNA"/>
</dbReference>
<evidence type="ECO:0000313" key="2">
    <source>
        <dbReference type="EMBL" id="MCQ8240832.1"/>
    </source>
</evidence>
<keyword evidence="1" id="KW-0472">Membrane</keyword>
<accession>A0ABT1VWX9</accession>
<dbReference type="RefSeq" id="WP_422919563.1">
    <property type="nucleotide sequence ID" value="NZ_JAMZEJ010000004.1"/>
</dbReference>